<reference evidence="1 2" key="1">
    <citation type="submission" date="2015-09" db="EMBL/GenBank/DDBJ databases">
        <title>Trachymyrmex zeteki WGS genome.</title>
        <authorList>
            <person name="Nygaard S."/>
            <person name="Hu H."/>
            <person name="Boomsma J."/>
            <person name="Zhang G."/>
        </authorList>
    </citation>
    <scope>NUCLEOTIDE SEQUENCE [LARGE SCALE GENOMIC DNA]</scope>
    <source>
        <strain evidence="1">Tzet28-1</strain>
        <tissue evidence="1">Whole body</tissue>
    </source>
</reference>
<dbReference type="AlphaFoldDB" id="A0A151X7Q8"/>
<dbReference type="EMBL" id="KQ982435">
    <property type="protein sequence ID" value="KYQ56415.1"/>
    <property type="molecule type" value="Genomic_DNA"/>
</dbReference>
<proteinExistence type="predicted"/>
<gene>
    <name evidence="1" type="ORF">ALC60_04655</name>
</gene>
<protein>
    <submittedName>
        <fullName evidence="1">Uncharacterized protein</fullName>
    </submittedName>
</protein>
<accession>A0A151X7Q8</accession>
<dbReference type="PANTHER" id="PTHR31511">
    <property type="entry name" value="PROTEIN CBG23764"/>
    <property type="match status" value="1"/>
</dbReference>
<keyword evidence="2" id="KW-1185">Reference proteome</keyword>
<organism evidence="1 2">
    <name type="scientific">Mycetomoellerius zeteki</name>
    <dbReference type="NCBI Taxonomy" id="64791"/>
    <lineage>
        <taxon>Eukaryota</taxon>
        <taxon>Metazoa</taxon>
        <taxon>Ecdysozoa</taxon>
        <taxon>Arthropoda</taxon>
        <taxon>Hexapoda</taxon>
        <taxon>Insecta</taxon>
        <taxon>Pterygota</taxon>
        <taxon>Neoptera</taxon>
        <taxon>Endopterygota</taxon>
        <taxon>Hymenoptera</taxon>
        <taxon>Apocrita</taxon>
        <taxon>Aculeata</taxon>
        <taxon>Formicoidea</taxon>
        <taxon>Formicidae</taxon>
        <taxon>Myrmicinae</taxon>
        <taxon>Mycetomoellerius</taxon>
    </lineage>
</organism>
<feature type="non-terminal residue" evidence="1">
    <location>
        <position position="1"/>
    </location>
</feature>
<evidence type="ECO:0000313" key="1">
    <source>
        <dbReference type="EMBL" id="KYQ56415.1"/>
    </source>
</evidence>
<dbReference type="PANTHER" id="PTHR31511:SF12">
    <property type="entry name" value="RHO TERMINATION FACTOR N-TERMINAL DOMAIN-CONTAINING PROTEIN"/>
    <property type="match status" value="1"/>
</dbReference>
<sequence length="345" mass="40664">HIEQRRVLEDAREIVLEQVRDAIERHGSVKVNTAFNGEFVANDKRANKSINTKNIEINPMRAGCHVEVPRDITTKRAVISVRTTDNACFAWSVVAALYPTAMYTERESSYPYYTTVLNLQNREDASSYTYRQHEVCSIDYYVRCSYDDALSSYRFRRDEDCIAWFARQLQDLAHCVKDIVSNVPMETLSKQFIFFFIDNVINKHITTNIFLYNYIICVLLSFNSTTVERIWRNGSVSALKVCLYEFHHEYMLPLYNDKCNIMYTDTARTITFDDYTRCLNEEIEMTRRQSCIRFKLHEVYTIFESKIALNPYDDKRYVVPDSTETLPWGIGGYLCNIIYYTYHMY</sequence>
<dbReference type="Proteomes" id="UP000075809">
    <property type="component" value="Unassembled WGS sequence"/>
</dbReference>
<dbReference type="STRING" id="64791.A0A151X7Q8"/>
<name>A0A151X7Q8_9HYME</name>
<evidence type="ECO:0000313" key="2">
    <source>
        <dbReference type="Proteomes" id="UP000075809"/>
    </source>
</evidence>